<comment type="caution">
    <text evidence="1">The sequence shown here is derived from an EMBL/GenBank/DDBJ whole genome shotgun (WGS) entry which is preliminary data.</text>
</comment>
<name>A0A4Y2PHC3_ARAVE</name>
<feature type="non-terminal residue" evidence="1">
    <location>
        <position position="39"/>
    </location>
</feature>
<evidence type="ECO:0000313" key="1">
    <source>
        <dbReference type="EMBL" id="GBN51388.1"/>
    </source>
</evidence>
<reference evidence="1 2" key="1">
    <citation type="journal article" date="2019" name="Sci. Rep.">
        <title>Orb-weaving spider Araneus ventricosus genome elucidates the spidroin gene catalogue.</title>
        <authorList>
            <person name="Kono N."/>
            <person name="Nakamura H."/>
            <person name="Ohtoshi R."/>
            <person name="Moran D.A.P."/>
            <person name="Shinohara A."/>
            <person name="Yoshida Y."/>
            <person name="Fujiwara M."/>
            <person name="Mori M."/>
            <person name="Tomita M."/>
            <person name="Arakawa K."/>
        </authorList>
    </citation>
    <scope>NUCLEOTIDE SEQUENCE [LARGE SCALE GENOMIC DNA]</scope>
</reference>
<organism evidence="1 2">
    <name type="scientific">Araneus ventricosus</name>
    <name type="common">Orbweaver spider</name>
    <name type="synonym">Epeira ventricosa</name>
    <dbReference type="NCBI Taxonomy" id="182803"/>
    <lineage>
        <taxon>Eukaryota</taxon>
        <taxon>Metazoa</taxon>
        <taxon>Ecdysozoa</taxon>
        <taxon>Arthropoda</taxon>
        <taxon>Chelicerata</taxon>
        <taxon>Arachnida</taxon>
        <taxon>Araneae</taxon>
        <taxon>Araneomorphae</taxon>
        <taxon>Entelegynae</taxon>
        <taxon>Araneoidea</taxon>
        <taxon>Araneidae</taxon>
        <taxon>Araneus</taxon>
    </lineage>
</organism>
<dbReference type="EMBL" id="BGPR01011453">
    <property type="protein sequence ID" value="GBN51388.1"/>
    <property type="molecule type" value="Genomic_DNA"/>
</dbReference>
<protein>
    <submittedName>
        <fullName evidence="1">Uncharacterized protein</fullName>
    </submittedName>
</protein>
<evidence type="ECO:0000313" key="2">
    <source>
        <dbReference type="Proteomes" id="UP000499080"/>
    </source>
</evidence>
<dbReference type="Proteomes" id="UP000499080">
    <property type="component" value="Unassembled WGS sequence"/>
</dbReference>
<accession>A0A4Y2PHC3</accession>
<sequence>MWYTCLISCSHQLYMSGPSAPKAHIDDVSLNGSHETRQT</sequence>
<gene>
    <name evidence="1" type="ORF">AVEN_78434_1</name>
</gene>
<proteinExistence type="predicted"/>
<dbReference type="AlphaFoldDB" id="A0A4Y2PHC3"/>
<keyword evidence="2" id="KW-1185">Reference proteome</keyword>